<dbReference type="RefSeq" id="WP_005027180.1">
    <property type="nucleotide sequence ID" value="NZ_KE150240.1"/>
</dbReference>
<dbReference type="InterPro" id="IPR003593">
    <property type="entry name" value="AAA+_ATPase"/>
</dbReference>
<comment type="caution">
    <text evidence="7">The sequence shown here is derived from an EMBL/GenBank/DDBJ whole genome shotgun (WGS) entry which is preliminary data.</text>
</comment>
<dbReference type="OrthoDB" id="9809450at2"/>
<dbReference type="EMBL" id="ADCP02000003">
    <property type="protein sequence ID" value="EFV44509.1"/>
    <property type="molecule type" value="Genomic_DNA"/>
</dbReference>
<dbReference type="AlphaFoldDB" id="E5Y690"/>
<dbReference type="PROSITE" id="PS00211">
    <property type="entry name" value="ABC_TRANSPORTER_1"/>
    <property type="match status" value="1"/>
</dbReference>
<dbReference type="SMART" id="SM00382">
    <property type="entry name" value="AAA"/>
    <property type="match status" value="1"/>
</dbReference>
<dbReference type="GO" id="GO:0005524">
    <property type="term" value="F:ATP binding"/>
    <property type="evidence" value="ECO:0007669"/>
    <property type="project" value="UniProtKB-KW"/>
</dbReference>
<keyword evidence="3" id="KW-0536">Nodulation</keyword>
<evidence type="ECO:0000259" key="6">
    <source>
        <dbReference type="PROSITE" id="PS50893"/>
    </source>
</evidence>
<dbReference type="STRING" id="563192.HMPREF0179_01703"/>
<organism evidence="7 8">
    <name type="scientific">Bilophila wadsworthia (strain 3_1_6)</name>
    <dbReference type="NCBI Taxonomy" id="563192"/>
    <lineage>
        <taxon>Bacteria</taxon>
        <taxon>Pseudomonadati</taxon>
        <taxon>Thermodesulfobacteriota</taxon>
        <taxon>Desulfovibrionia</taxon>
        <taxon>Desulfovibrionales</taxon>
        <taxon>Desulfovibrionaceae</taxon>
        <taxon>Bilophila</taxon>
    </lineage>
</organism>
<dbReference type="Proteomes" id="UP000006034">
    <property type="component" value="Unassembled WGS sequence"/>
</dbReference>
<dbReference type="Gene3D" id="3.40.50.300">
    <property type="entry name" value="P-loop containing nucleotide triphosphate hydrolases"/>
    <property type="match status" value="1"/>
</dbReference>
<comment type="similarity">
    <text evidence="1">Belongs to the ABC transporter superfamily.</text>
</comment>
<dbReference type="InterPro" id="IPR003439">
    <property type="entry name" value="ABC_transporter-like_ATP-bd"/>
</dbReference>
<keyword evidence="8" id="KW-1185">Reference proteome</keyword>
<feature type="domain" description="ABC transporter" evidence="6">
    <location>
        <begin position="2"/>
        <end position="232"/>
    </location>
</feature>
<dbReference type="PROSITE" id="PS50893">
    <property type="entry name" value="ABC_TRANSPORTER_2"/>
    <property type="match status" value="1"/>
</dbReference>
<dbReference type="Pfam" id="PF00005">
    <property type="entry name" value="ABC_tran"/>
    <property type="match status" value="1"/>
</dbReference>
<evidence type="ECO:0000313" key="8">
    <source>
        <dbReference type="Proteomes" id="UP000006034"/>
    </source>
</evidence>
<evidence type="ECO:0000256" key="5">
    <source>
        <dbReference type="ARBA" id="ARBA00022840"/>
    </source>
</evidence>
<dbReference type="InterPro" id="IPR050763">
    <property type="entry name" value="ABC_transporter_ATP-binding"/>
</dbReference>
<protein>
    <submittedName>
        <fullName evidence="7">Antibiotic transport system ATP-binding protein</fullName>
    </submittedName>
</protein>
<dbReference type="SUPFAM" id="SSF52540">
    <property type="entry name" value="P-loop containing nucleoside triphosphate hydrolases"/>
    <property type="match status" value="1"/>
</dbReference>
<keyword evidence="2" id="KW-0813">Transport</keyword>
<keyword evidence="5 7" id="KW-0067">ATP-binding</keyword>
<evidence type="ECO:0000256" key="3">
    <source>
        <dbReference type="ARBA" id="ARBA00022458"/>
    </source>
</evidence>
<accession>E5Y690</accession>
<evidence type="ECO:0000256" key="2">
    <source>
        <dbReference type="ARBA" id="ARBA00022448"/>
    </source>
</evidence>
<dbReference type="eggNOG" id="COG1131">
    <property type="taxonomic scope" value="Bacteria"/>
</dbReference>
<gene>
    <name evidence="7" type="ORF">HMPREF0179_01703</name>
</gene>
<dbReference type="GeneID" id="78087398"/>
<name>E5Y690_BILW3</name>
<dbReference type="GO" id="GO:0016887">
    <property type="term" value="F:ATP hydrolysis activity"/>
    <property type="evidence" value="ECO:0007669"/>
    <property type="project" value="InterPro"/>
</dbReference>
<proteinExistence type="inferred from homology"/>
<dbReference type="InterPro" id="IPR017871">
    <property type="entry name" value="ABC_transporter-like_CS"/>
</dbReference>
<reference evidence="7 8" key="2">
    <citation type="submission" date="2013-04" db="EMBL/GenBank/DDBJ databases">
        <title>The Genome Sequence of Bilophila wadsworthia 3_1_6.</title>
        <authorList>
            <consortium name="The Broad Institute Genomics Platform"/>
            <person name="Earl A."/>
            <person name="Ward D."/>
            <person name="Feldgarden M."/>
            <person name="Gevers D."/>
            <person name="Sibley C."/>
            <person name="Strauss J."/>
            <person name="Allen-Vercoe E."/>
            <person name="Walker B."/>
            <person name="Young S."/>
            <person name="Zeng Q."/>
            <person name="Gargeya S."/>
            <person name="Fitzgerald M."/>
            <person name="Haas B."/>
            <person name="Abouelleil A."/>
            <person name="Allen A.W."/>
            <person name="Alvarado L."/>
            <person name="Arachchi H.M."/>
            <person name="Berlin A.M."/>
            <person name="Chapman S.B."/>
            <person name="Gainer-Dewar J."/>
            <person name="Goldberg J."/>
            <person name="Griggs A."/>
            <person name="Gujja S."/>
            <person name="Hansen M."/>
            <person name="Howarth C."/>
            <person name="Imamovic A."/>
            <person name="Ireland A."/>
            <person name="Larimer J."/>
            <person name="McCowan C."/>
            <person name="Murphy C."/>
            <person name="Pearson M."/>
            <person name="Poon T.W."/>
            <person name="Priest M."/>
            <person name="Roberts A."/>
            <person name="Saif S."/>
            <person name="Shea T."/>
            <person name="Sisk P."/>
            <person name="Sykes S."/>
            <person name="Wortman J."/>
            <person name="Nusbaum C."/>
            <person name="Birren B."/>
        </authorList>
    </citation>
    <scope>NUCLEOTIDE SEQUENCE [LARGE SCALE GENOMIC DNA]</scope>
    <source>
        <strain evidence="7 8">3_1_6</strain>
    </source>
</reference>
<dbReference type="InterPro" id="IPR027417">
    <property type="entry name" value="P-loop_NTPase"/>
</dbReference>
<evidence type="ECO:0000256" key="1">
    <source>
        <dbReference type="ARBA" id="ARBA00005417"/>
    </source>
</evidence>
<keyword evidence="4" id="KW-0547">Nucleotide-binding</keyword>
<dbReference type="HOGENOM" id="CLU_000604_1_2_7"/>
<dbReference type="PANTHER" id="PTHR42711:SF5">
    <property type="entry name" value="ABC TRANSPORTER ATP-BINDING PROTEIN NATA"/>
    <property type="match status" value="1"/>
</dbReference>
<evidence type="ECO:0000256" key="4">
    <source>
        <dbReference type="ARBA" id="ARBA00022741"/>
    </source>
</evidence>
<dbReference type="PANTHER" id="PTHR42711">
    <property type="entry name" value="ABC TRANSPORTER ATP-BINDING PROTEIN"/>
    <property type="match status" value="1"/>
</dbReference>
<reference evidence="7 8" key="1">
    <citation type="submission" date="2010-10" db="EMBL/GenBank/DDBJ databases">
        <authorList>
            <consortium name="The Broad Institute Genome Sequencing Platform"/>
            <person name="Ward D."/>
            <person name="Earl A."/>
            <person name="Feldgarden M."/>
            <person name="Young S.K."/>
            <person name="Gargeya S."/>
            <person name="Zeng Q."/>
            <person name="Alvarado L."/>
            <person name="Berlin A."/>
            <person name="Bochicchio J."/>
            <person name="Chapman S.B."/>
            <person name="Chen Z."/>
            <person name="Freedman E."/>
            <person name="Gellesch M."/>
            <person name="Goldberg J."/>
            <person name="Griggs A."/>
            <person name="Gujja S."/>
            <person name="Heilman E."/>
            <person name="Heiman D."/>
            <person name="Howarth C."/>
            <person name="Mehta T."/>
            <person name="Neiman D."/>
            <person name="Pearson M."/>
            <person name="Roberts A."/>
            <person name="Saif S."/>
            <person name="Shea T."/>
            <person name="Shenoy N."/>
            <person name="Sisk P."/>
            <person name="Stolte C."/>
            <person name="Sykes S."/>
            <person name="White J."/>
            <person name="Yandava C."/>
            <person name="Allen-Vercoe E."/>
            <person name="Sibley C."/>
            <person name="Ambrose C.E."/>
            <person name="Strauss J."/>
            <person name="Daigneault M."/>
            <person name="Haas B."/>
            <person name="Nusbaum C."/>
            <person name="Birren B."/>
        </authorList>
    </citation>
    <scope>NUCLEOTIDE SEQUENCE [LARGE SCALE GENOMIC DNA]</scope>
    <source>
        <strain evidence="7 8">3_1_6</strain>
    </source>
</reference>
<sequence>MIQTEHITKSFGRTRILSGISLHVRDRELVAYLGPNGAGKTTTVRILSGQARADGGTVKLAGRNLTEHPLEAKALCGVVSQHLNLDAELSVRENLDIHGRLFGMNASERKEGITSLLETVEMAHKVDVLTKTLSGGEKRRIMLARALLHKPRILFLDEPTVGLDPLIRRKLWGLIKRIQQEGTTILLTTHYIEEAEFLADRVIFLDKGRIVAEGTPNALMNRIGQWALDVQCNGLLTTRYFNERDEAARETTQEQGTSTVRRVNLEDVFLSITGRKVSGSAQ</sequence>
<evidence type="ECO:0000313" key="7">
    <source>
        <dbReference type="EMBL" id="EFV44509.1"/>
    </source>
</evidence>